<name>A0ABU5ZQF6_9FLAO</name>
<proteinExistence type="predicted"/>
<gene>
    <name evidence="1" type="ORF">U6A24_02475</name>
</gene>
<dbReference type="Proteomes" id="UP001327027">
    <property type="component" value="Unassembled WGS sequence"/>
</dbReference>
<sequence length="348" mass="38070">MINFDELEISGEGDDTFLTSEKWNGLLRDVRSFFDAENDINLGDHKLSLGSGLADTKLALYKGGTVYGLGIQSNRFTFNLGHNGAKYAFYNKDSDPKTEIFTIEGEGNIGIGDSNPNHKLSLGTDSADVKIALYENGGNVYGLGYNSSKLTFNIGSSGGRYAFYNDNNGTSRKEIFTIKGNGHVGINHTNPGVPLEVKGRIFGDNIGALDFMDTPHIKTKKVQSHNNILQINPEGNPVQIGRNREELALDIRGHVRVLGETPIQIHRITGVQSGVDKLIKHGTKSFNDSEYNACVVGYKSSIHNGEISVLRIKRKSGKYYIESVYGGNHTIDVDVMITRFGISFATGN</sequence>
<dbReference type="EMBL" id="JAYKLX010000001">
    <property type="protein sequence ID" value="MEB3344305.1"/>
    <property type="molecule type" value="Genomic_DNA"/>
</dbReference>
<reference evidence="1 2" key="1">
    <citation type="journal article" date="2013" name="Int. J. Syst. Evol. Microbiol.">
        <title>Aquimarina gracilis sp. nov., isolated from the gut microflora of a mussel, Mytilus coruscus, and emended description of Aquimarina spongiae.</title>
        <authorList>
            <person name="Park S.C."/>
            <person name="Choe H.N."/>
            <person name="Baik K.S."/>
            <person name="Seong C.N."/>
        </authorList>
    </citation>
    <scope>NUCLEOTIDE SEQUENCE [LARGE SCALE GENOMIC DNA]</scope>
    <source>
        <strain evidence="1 2">PSC32</strain>
    </source>
</reference>
<evidence type="ECO:0000313" key="2">
    <source>
        <dbReference type="Proteomes" id="UP001327027"/>
    </source>
</evidence>
<dbReference type="RefSeq" id="WP_324178352.1">
    <property type="nucleotide sequence ID" value="NZ_BAABAW010000016.1"/>
</dbReference>
<protein>
    <submittedName>
        <fullName evidence="1">Uncharacterized protein</fullName>
    </submittedName>
</protein>
<keyword evidence="2" id="KW-1185">Reference proteome</keyword>
<accession>A0ABU5ZQF6</accession>
<comment type="caution">
    <text evidence="1">The sequence shown here is derived from an EMBL/GenBank/DDBJ whole genome shotgun (WGS) entry which is preliminary data.</text>
</comment>
<organism evidence="1 2">
    <name type="scientific">Aquimarina gracilis</name>
    <dbReference type="NCBI Taxonomy" id="874422"/>
    <lineage>
        <taxon>Bacteria</taxon>
        <taxon>Pseudomonadati</taxon>
        <taxon>Bacteroidota</taxon>
        <taxon>Flavobacteriia</taxon>
        <taxon>Flavobacteriales</taxon>
        <taxon>Flavobacteriaceae</taxon>
        <taxon>Aquimarina</taxon>
    </lineage>
</organism>
<evidence type="ECO:0000313" key="1">
    <source>
        <dbReference type="EMBL" id="MEB3344305.1"/>
    </source>
</evidence>